<dbReference type="InterPro" id="IPR027417">
    <property type="entry name" value="P-loop_NTPase"/>
</dbReference>
<dbReference type="CDD" id="cd01127">
    <property type="entry name" value="TrwB_TraG_TraD_VirD4"/>
    <property type="match status" value="1"/>
</dbReference>
<feature type="transmembrane region" description="Helical" evidence="7">
    <location>
        <begin position="72"/>
        <end position="93"/>
    </location>
</feature>
<dbReference type="NCBIfam" id="TIGR02767">
    <property type="entry name" value="TraG-Ti"/>
    <property type="match status" value="1"/>
</dbReference>
<dbReference type="EMBL" id="QGGG01000027">
    <property type="protein sequence ID" value="PWJ73378.1"/>
    <property type="molecule type" value="Genomic_DNA"/>
</dbReference>
<evidence type="ECO:0000256" key="5">
    <source>
        <dbReference type="ARBA" id="ARBA00022989"/>
    </source>
</evidence>
<comment type="caution">
    <text evidence="8">The sequence shown here is derived from an EMBL/GenBank/DDBJ whole genome shotgun (WGS) entry which is preliminary data.</text>
</comment>
<evidence type="ECO:0000256" key="1">
    <source>
        <dbReference type="ARBA" id="ARBA00004651"/>
    </source>
</evidence>
<evidence type="ECO:0000313" key="9">
    <source>
        <dbReference type="Proteomes" id="UP000245396"/>
    </source>
</evidence>
<dbReference type="PANTHER" id="PTHR37937">
    <property type="entry name" value="CONJUGATIVE TRANSFER: DNA TRANSPORT"/>
    <property type="match status" value="1"/>
</dbReference>
<dbReference type="RefSeq" id="WP_109614885.1">
    <property type="nucleotide sequence ID" value="NZ_QGGG01000027.1"/>
</dbReference>
<reference evidence="8 9" key="1">
    <citation type="submission" date="2018-05" db="EMBL/GenBank/DDBJ databases">
        <title>Genomic Encyclopedia of Type Strains, Phase IV (KMG-IV): sequencing the most valuable type-strain genomes for metagenomic binning, comparative biology and taxonomic classification.</title>
        <authorList>
            <person name="Goeker M."/>
        </authorList>
    </citation>
    <scope>NUCLEOTIDE SEQUENCE [LARGE SCALE GENOMIC DNA]</scope>
    <source>
        <strain evidence="8 9">DSM 6986</strain>
    </source>
</reference>
<sequence>MEAKKLALMSAPIAVMLAILFAMNGIETWVAGFGKTPESYQTLGRIGLALPYVTAAAFGIIFLLATRGSLAIQSAGLGVLLGGAAVAAIGMIGETTRIMSMIDWVPDGQIGNYLDLYTLGGSAVALGSALFGLKVAMRGNMAFGSTGPKRLSGARAVHGANDWMSDAQAAKLFPASGGIVVGENYRPDKDTVGQVGFDPRRKDTWGKGGKAPLLCFDAGFGSTHGLVFAGSGGFKTTSVVIPTALKFKGTLIVLDPSTEIAPMVTAHRRSNYQRVFTLDPRKPEVGFNVLDWIGQHGNSPEEDIASVAAWLMSEKPRVSSGSDDFFRTTAEQLITAIIADVMLSEEPLEDDDEDEEDDELRTGEKSLRMVRKRLAQPEKTLQKKLEKIHRNTSSRFVRENVAPFINMTEQTFSGVYATATKETHWLSYDNYAALVSGATFKTEDIADGAHTIFINIDLSTLENHPGMARVIIGAFLKAVYNRNGDINERALFLLDEAARLGYMRIIETARDAGRKYGITLLMLFQSLGQMREAFGGRDATSKWFESASWVSFSAVNDTDTADYISKRCGQTTIEVDQVSRNTNGGRTGRSRSKQLTQRALILPYEVTQMRTDEQIIFTSGNPPIRCGRSIYFRRQEMASRVGASNFSPKSKADAGA</sequence>
<comment type="subcellular location">
    <subcellularLocation>
        <location evidence="1">Cell membrane</location>
        <topology evidence="1">Multi-pass membrane protein</topology>
    </subcellularLocation>
</comment>
<organism evidence="8 9">
    <name type="scientific">Pseudaminobacter salicylatoxidans</name>
    <dbReference type="NCBI Taxonomy" id="93369"/>
    <lineage>
        <taxon>Bacteria</taxon>
        <taxon>Pseudomonadati</taxon>
        <taxon>Pseudomonadota</taxon>
        <taxon>Alphaproteobacteria</taxon>
        <taxon>Hyphomicrobiales</taxon>
        <taxon>Phyllobacteriaceae</taxon>
        <taxon>Pseudaminobacter</taxon>
    </lineage>
</organism>
<evidence type="ECO:0000256" key="2">
    <source>
        <dbReference type="ARBA" id="ARBA00008806"/>
    </source>
</evidence>
<name>A0A316BKG1_PSESE</name>
<keyword evidence="4 7" id="KW-0812">Transmembrane</keyword>
<keyword evidence="3" id="KW-1003">Cell membrane</keyword>
<dbReference type="Pfam" id="PF02534">
    <property type="entry name" value="T4SS-DNA_transf"/>
    <property type="match status" value="1"/>
</dbReference>
<dbReference type="InterPro" id="IPR014135">
    <property type="entry name" value="Ti-typ_conjug_TS_TraG-like"/>
</dbReference>
<dbReference type="Proteomes" id="UP000245396">
    <property type="component" value="Unassembled WGS sequence"/>
</dbReference>
<evidence type="ECO:0000256" key="4">
    <source>
        <dbReference type="ARBA" id="ARBA00022692"/>
    </source>
</evidence>
<evidence type="ECO:0000256" key="3">
    <source>
        <dbReference type="ARBA" id="ARBA00022475"/>
    </source>
</evidence>
<dbReference type="InterPro" id="IPR003688">
    <property type="entry name" value="TraG/VirD4"/>
</dbReference>
<keyword evidence="9" id="KW-1185">Reference proteome</keyword>
<dbReference type="AlphaFoldDB" id="A0A316BKG1"/>
<proteinExistence type="inferred from homology"/>
<feature type="transmembrane region" description="Helical" evidence="7">
    <location>
        <begin position="7"/>
        <end position="26"/>
    </location>
</feature>
<evidence type="ECO:0000313" key="8">
    <source>
        <dbReference type="EMBL" id="PWJ73378.1"/>
    </source>
</evidence>
<dbReference type="OrthoDB" id="9759295at2"/>
<keyword evidence="6 7" id="KW-0472">Membrane</keyword>
<dbReference type="SUPFAM" id="SSF52540">
    <property type="entry name" value="P-loop containing nucleoside triphosphate hydrolases"/>
    <property type="match status" value="1"/>
</dbReference>
<comment type="similarity">
    <text evidence="2">Belongs to the VirD4/TraG family.</text>
</comment>
<feature type="transmembrane region" description="Helical" evidence="7">
    <location>
        <begin position="46"/>
        <end position="65"/>
    </location>
</feature>
<gene>
    <name evidence="8" type="ORF">C7441_12724</name>
</gene>
<dbReference type="InterPro" id="IPR051539">
    <property type="entry name" value="T4SS-coupling_protein"/>
</dbReference>
<dbReference type="NCBIfam" id="NF010394">
    <property type="entry name" value="PRK13822.1"/>
    <property type="match status" value="1"/>
</dbReference>
<dbReference type="Gene3D" id="3.40.50.300">
    <property type="entry name" value="P-loop containing nucleotide triphosphate hydrolases"/>
    <property type="match status" value="1"/>
</dbReference>
<dbReference type="PANTHER" id="PTHR37937:SF1">
    <property type="entry name" value="CONJUGATIVE TRANSFER: DNA TRANSPORT"/>
    <property type="match status" value="1"/>
</dbReference>
<evidence type="ECO:0000256" key="6">
    <source>
        <dbReference type="ARBA" id="ARBA00023136"/>
    </source>
</evidence>
<protein>
    <submittedName>
        <fullName evidence="8">Type IV secretion system protein VirD4</fullName>
    </submittedName>
</protein>
<keyword evidence="5 7" id="KW-1133">Transmembrane helix</keyword>
<evidence type="ECO:0000256" key="7">
    <source>
        <dbReference type="SAM" id="Phobius"/>
    </source>
</evidence>
<dbReference type="GO" id="GO:0005886">
    <property type="term" value="C:plasma membrane"/>
    <property type="evidence" value="ECO:0007669"/>
    <property type="project" value="UniProtKB-SubCell"/>
</dbReference>
<accession>A0A316BKG1</accession>